<evidence type="ECO:0000313" key="2">
    <source>
        <dbReference type="EMBL" id="SHE25112.1"/>
    </source>
</evidence>
<dbReference type="EMBL" id="FQTT01000010">
    <property type="protein sequence ID" value="SHE25112.1"/>
    <property type="molecule type" value="Genomic_DNA"/>
</dbReference>
<evidence type="ECO:0000313" key="4">
    <source>
        <dbReference type="EMBL" id="SHE26756.1"/>
    </source>
</evidence>
<dbReference type="STRING" id="1892869.ACGLYG10_0001"/>
<dbReference type="EMBL" id="FQTT01000014">
    <property type="protein sequence ID" value="SHE26342.1"/>
    <property type="molecule type" value="Genomic_DNA"/>
</dbReference>
<organism evidence="3 5">
    <name type="scientific">Actinomyces glycerinitolerans</name>
    <dbReference type="NCBI Taxonomy" id="1892869"/>
    <lineage>
        <taxon>Bacteria</taxon>
        <taxon>Bacillati</taxon>
        <taxon>Actinomycetota</taxon>
        <taxon>Actinomycetes</taxon>
        <taxon>Actinomycetales</taxon>
        <taxon>Actinomycetaceae</taxon>
        <taxon>Actinomyces</taxon>
    </lineage>
</organism>
<evidence type="ECO:0000313" key="3">
    <source>
        <dbReference type="EMBL" id="SHE26342.1"/>
    </source>
</evidence>
<dbReference type="EMBL" id="FQTT01000001">
    <property type="protein sequence ID" value="SHE23804.1"/>
    <property type="molecule type" value="Genomic_DNA"/>
</dbReference>
<dbReference type="RefSeq" id="WP_432416217.1">
    <property type="nucleotide sequence ID" value="NZ_FQTT01000001.1"/>
</dbReference>
<evidence type="ECO:0000313" key="1">
    <source>
        <dbReference type="EMBL" id="SHE23804.1"/>
    </source>
</evidence>
<proteinExistence type="predicted"/>
<sequence>PATVMPAGEVIASYHELWHVEQSFRMSKHDLRARPVFHHTHDAIQAHLTAVMASLAVARHLQAATGISIKRLVRELRPLQEVTITINGHQITAQPQLTQTAQQILNNLNAAGH</sequence>
<reference evidence="5" key="2">
    <citation type="submission" date="2016-09" db="EMBL/GenBank/DDBJ databases">
        <authorList>
            <person name="Strepis N."/>
        </authorList>
    </citation>
    <scope>NUCLEOTIDE SEQUENCE [LARGE SCALE GENOMIC DNA]</scope>
</reference>
<evidence type="ECO:0000313" key="5">
    <source>
        <dbReference type="Proteomes" id="UP000184291"/>
    </source>
</evidence>
<name>A0A1M4S2A3_9ACTO</name>
<evidence type="ECO:0008006" key="6">
    <source>
        <dbReference type="Google" id="ProtNLM"/>
    </source>
</evidence>
<keyword evidence="5" id="KW-1185">Reference proteome</keyword>
<reference evidence="3" key="1">
    <citation type="submission" date="2016-09" db="EMBL/GenBank/DDBJ databases">
        <authorList>
            <person name="Capua I."/>
            <person name="De Benedictis P."/>
            <person name="Joannis T."/>
            <person name="Lombin L.H."/>
            <person name="Cattoli G."/>
        </authorList>
    </citation>
    <scope>NUCLEOTIDE SEQUENCE [LARGE SCALE GENOMIC DNA]</scope>
    <source>
        <strain evidence="3">G10_assembly1</strain>
    </source>
</reference>
<feature type="non-terminal residue" evidence="3">
    <location>
        <position position="1"/>
    </location>
</feature>
<dbReference type="Proteomes" id="UP000184291">
    <property type="component" value="Unassembled WGS sequence"/>
</dbReference>
<dbReference type="AlphaFoldDB" id="A0A1M4S2A3"/>
<protein>
    <recommendedName>
        <fullName evidence="6">Transposase IS4-like domain-containing protein</fullName>
    </recommendedName>
</protein>
<accession>A0A1M4S2A3</accession>
<gene>
    <name evidence="1" type="ORF">ACGLYG10_0001</name>
    <name evidence="2" type="ORF">ACGLYG10_1326</name>
    <name evidence="3" type="ORF">ACGLYG10_2593</name>
    <name evidence="4" type="ORF">ACGLYG10_3010</name>
</gene>
<dbReference type="EMBL" id="FQTT01000016">
    <property type="protein sequence ID" value="SHE26756.1"/>
    <property type="molecule type" value="Genomic_DNA"/>
</dbReference>